<feature type="domain" description="Signal transduction histidine kinase subgroup 2 dimerisation and phosphoacceptor" evidence="8">
    <location>
        <begin position="355"/>
        <end position="425"/>
    </location>
</feature>
<evidence type="ECO:0000256" key="7">
    <source>
        <dbReference type="ARBA" id="ARBA00022840"/>
    </source>
</evidence>
<sequence>MMSVALLPLGVVAVLQTNAVAKQARLNAELALLAMTEKAATSERLVIRRAIGAADGLAESVVSLMDDPVECSERLRGFIDRVDRFSFAGFLPRDGLMTCSSADVPFDFSDYPDFDEMMAVPESRISVNVDAPLSGTSVIAVSRPVFEPDTGQHLGYLSISIPHSTLDAETEPSSDTALVDLITFNRAGDILTSRNGLADATANLPAGVSLRSLVELNASAITFDDADGRERIYTVSSIDSGLVYALGIWDPYGGIAGSGDGRLLTSLLPGVMWIVSLVVALLATHRLVTRHLQRLAQQMGMFAAARRLPSTEPFKDAPTEIQRIQASFLSMTEALIQDEARQENAIREKSVLVKEIHHRVKNNLQMISSIISLQSRAADTPETRNALRLVQDRVLSMATIHRDLYQTNEKGLVNVGPLLEEVVTKSTEGSAIAGRVNLDLQIEDVWLFPDQAVPLSLLAAEAAMNAIKHMPADCDPCELSLSLSQDGDRDCHFRMSNTDISDRVESAPKGRGSGIGKTLIKAFATQLGGKVRTSTSENRFVIELTFQASEFAPAPGTY</sequence>
<keyword evidence="6" id="KW-0418">Kinase</keyword>
<evidence type="ECO:0000256" key="6">
    <source>
        <dbReference type="ARBA" id="ARBA00022777"/>
    </source>
</evidence>
<dbReference type="SUPFAM" id="SSF55874">
    <property type="entry name" value="ATPase domain of HSP90 chaperone/DNA topoisomerase II/histidine kinase"/>
    <property type="match status" value="1"/>
</dbReference>
<evidence type="ECO:0000313" key="9">
    <source>
        <dbReference type="EMBL" id="SFI48054.1"/>
    </source>
</evidence>
<dbReference type="STRING" id="390807.SAMN04488095_0996"/>
<evidence type="ECO:0000256" key="5">
    <source>
        <dbReference type="ARBA" id="ARBA00022741"/>
    </source>
</evidence>
<dbReference type="EC" id="2.7.13.3" evidence="2"/>
<accession>A0A1I3IJA0</accession>
<dbReference type="GO" id="GO:0005524">
    <property type="term" value="F:ATP binding"/>
    <property type="evidence" value="ECO:0007669"/>
    <property type="project" value="UniProtKB-KW"/>
</dbReference>
<dbReference type="EMBL" id="FORA01000001">
    <property type="protein sequence ID" value="SFI48054.1"/>
    <property type="molecule type" value="Genomic_DNA"/>
</dbReference>
<dbReference type="GO" id="GO:0004673">
    <property type="term" value="F:protein histidine kinase activity"/>
    <property type="evidence" value="ECO:0007669"/>
    <property type="project" value="UniProtKB-EC"/>
</dbReference>
<keyword evidence="7" id="KW-0067">ATP-binding</keyword>
<dbReference type="Gene3D" id="3.30.565.10">
    <property type="entry name" value="Histidine kinase-like ATPase, C-terminal domain"/>
    <property type="match status" value="1"/>
</dbReference>
<dbReference type="InterPro" id="IPR011495">
    <property type="entry name" value="Sig_transdc_His_kin_sub2_dim/P"/>
</dbReference>
<comment type="catalytic activity">
    <reaction evidence="1">
        <text>ATP + protein L-histidine = ADP + protein N-phospho-L-histidine.</text>
        <dbReference type="EC" id="2.7.13.3"/>
    </reaction>
</comment>
<gene>
    <name evidence="9" type="ORF">SAMN04488095_0996</name>
</gene>
<evidence type="ECO:0000256" key="4">
    <source>
        <dbReference type="ARBA" id="ARBA00022679"/>
    </source>
</evidence>
<keyword evidence="10" id="KW-1185">Reference proteome</keyword>
<evidence type="ECO:0000259" key="8">
    <source>
        <dbReference type="Pfam" id="PF07568"/>
    </source>
</evidence>
<evidence type="ECO:0000256" key="3">
    <source>
        <dbReference type="ARBA" id="ARBA00022553"/>
    </source>
</evidence>
<name>A0A1I3IJA0_9RHOB</name>
<dbReference type="Pfam" id="PF07568">
    <property type="entry name" value="HisKA_2"/>
    <property type="match status" value="1"/>
</dbReference>
<dbReference type="Gene3D" id="3.30.450.20">
    <property type="entry name" value="PAS domain"/>
    <property type="match status" value="2"/>
</dbReference>
<dbReference type="InterPro" id="IPR036890">
    <property type="entry name" value="HATPase_C_sf"/>
</dbReference>
<keyword evidence="5" id="KW-0547">Nucleotide-binding</keyword>
<keyword evidence="4" id="KW-0808">Transferase</keyword>
<dbReference type="AlphaFoldDB" id="A0A1I3IJA0"/>
<evidence type="ECO:0000256" key="2">
    <source>
        <dbReference type="ARBA" id="ARBA00012438"/>
    </source>
</evidence>
<protein>
    <recommendedName>
        <fullName evidence="2">histidine kinase</fullName>
        <ecNumber evidence="2">2.7.13.3</ecNumber>
    </recommendedName>
</protein>
<dbReference type="Proteomes" id="UP000199110">
    <property type="component" value="Unassembled WGS sequence"/>
</dbReference>
<evidence type="ECO:0000256" key="1">
    <source>
        <dbReference type="ARBA" id="ARBA00000085"/>
    </source>
</evidence>
<dbReference type="PANTHER" id="PTHR41523:SF8">
    <property type="entry name" value="ETHYLENE RESPONSE SENSOR PROTEIN"/>
    <property type="match status" value="1"/>
</dbReference>
<evidence type="ECO:0000313" key="10">
    <source>
        <dbReference type="Proteomes" id="UP000199110"/>
    </source>
</evidence>
<dbReference type="PANTHER" id="PTHR41523">
    <property type="entry name" value="TWO-COMPONENT SYSTEM SENSOR PROTEIN"/>
    <property type="match status" value="1"/>
</dbReference>
<dbReference type="OrthoDB" id="9767435at2"/>
<organism evidence="9 10">
    <name type="scientific">Jannaschia pohangensis</name>
    <dbReference type="NCBI Taxonomy" id="390807"/>
    <lineage>
        <taxon>Bacteria</taxon>
        <taxon>Pseudomonadati</taxon>
        <taxon>Pseudomonadota</taxon>
        <taxon>Alphaproteobacteria</taxon>
        <taxon>Rhodobacterales</taxon>
        <taxon>Roseobacteraceae</taxon>
        <taxon>Jannaschia</taxon>
    </lineage>
</organism>
<reference evidence="9 10" key="1">
    <citation type="submission" date="2016-10" db="EMBL/GenBank/DDBJ databases">
        <authorList>
            <person name="de Groot N.N."/>
        </authorList>
    </citation>
    <scope>NUCLEOTIDE SEQUENCE [LARGE SCALE GENOMIC DNA]</scope>
    <source>
        <strain evidence="9 10">DSM 19073</strain>
    </source>
</reference>
<proteinExistence type="predicted"/>
<keyword evidence="3" id="KW-0597">Phosphoprotein</keyword>